<keyword evidence="3" id="KW-0238">DNA-binding</keyword>
<evidence type="ECO:0000256" key="3">
    <source>
        <dbReference type="ARBA" id="ARBA00023125"/>
    </source>
</evidence>
<keyword evidence="2" id="KW-0159">Chromosome partition</keyword>
<dbReference type="PANTHER" id="PTHR33375:SF1">
    <property type="entry name" value="CHROMOSOME-PARTITIONING PROTEIN PARB-RELATED"/>
    <property type="match status" value="1"/>
</dbReference>
<proteinExistence type="inferred from homology"/>
<dbReference type="EMBL" id="PCWQ01000007">
    <property type="protein sequence ID" value="PIR07139.1"/>
    <property type="molecule type" value="Genomic_DNA"/>
</dbReference>
<dbReference type="Gene3D" id="3.90.1530.30">
    <property type="match status" value="1"/>
</dbReference>
<evidence type="ECO:0000256" key="2">
    <source>
        <dbReference type="ARBA" id="ARBA00022829"/>
    </source>
</evidence>
<dbReference type="GO" id="GO:0003677">
    <property type="term" value="F:DNA binding"/>
    <property type="evidence" value="ECO:0007669"/>
    <property type="project" value="UniProtKB-KW"/>
</dbReference>
<sequence>MPALGRGLSSLIPTKNKQPTDNFSSEVPLDPNEDSSDKKIQYVPFDVIVANPWQPRTNFDRDKLEELAESIKKHGVLQPLIVTKEGGHYQLIAGERRWRALELLQLKEAPVIIKDVSDRDKLELSIIENIQRQDLNPIEEAGSYKRLMEEFGLSQSEIAEQVGKSVAVISNALRFLKLPIVIKEALGEGKINISHAKIILSYPTKIEQIKIFKKIIKNDLTIQQLYEIVGKRSPKLSSKEKEPDPVLVSWEDKISKNLGAEAKIDKTGEKGVIKIKFFSHEELKNILDKLT</sequence>
<evidence type="ECO:0000256" key="1">
    <source>
        <dbReference type="ARBA" id="ARBA00006295"/>
    </source>
</evidence>
<evidence type="ECO:0000313" key="6">
    <source>
        <dbReference type="EMBL" id="PIR07139.1"/>
    </source>
</evidence>
<dbReference type="CDD" id="cd00093">
    <property type="entry name" value="HTH_XRE"/>
    <property type="match status" value="1"/>
</dbReference>
<dbReference type="SUPFAM" id="SSF110849">
    <property type="entry name" value="ParB/Sulfiredoxin"/>
    <property type="match status" value="1"/>
</dbReference>
<dbReference type="AlphaFoldDB" id="A0A2H0NE16"/>
<accession>A0A2H0NE16</accession>
<name>A0A2H0NE16_9BACT</name>
<dbReference type="InterPro" id="IPR036086">
    <property type="entry name" value="ParB/Sulfiredoxin_sf"/>
</dbReference>
<evidence type="ECO:0000313" key="7">
    <source>
        <dbReference type="Proteomes" id="UP000230564"/>
    </source>
</evidence>
<organism evidence="6 7">
    <name type="scientific">Candidatus Komeilibacteria bacterium CG11_big_fil_rev_8_21_14_0_20_36_20</name>
    <dbReference type="NCBI Taxonomy" id="1974477"/>
    <lineage>
        <taxon>Bacteria</taxon>
        <taxon>Candidatus Komeiliibacteriota</taxon>
    </lineage>
</organism>
<dbReference type="InterPro" id="IPR050336">
    <property type="entry name" value="Chromosome_partition/occlusion"/>
</dbReference>
<comment type="caution">
    <text evidence="6">The sequence shown here is derived from an EMBL/GenBank/DDBJ whole genome shotgun (WGS) entry which is preliminary data.</text>
</comment>
<feature type="compositionally biased region" description="Polar residues" evidence="4">
    <location>
        <begin position="11"/>
        <end position="25"/>
    </location>
</feature>
<feature type="domain" description="ParB-like N-terminal" evidence="5">
    <location>
        <begin position="41"/>
        <end position="130"/>
    </location>
</feature>
<dbReference type="InterPro" id="IPR001387">
    <property type="entry name" value="Cro/C1-type_HTH"/>
</dbReference>
<dbReference type="Gene3D" id="1.10.10.2830">
    <property type="match status" value="1"/>
</dbReference>
<dbReference type="FunFam" id="3.90.1530.30:FF:000001">
    <property type="entry name" value="Chromosome partitioning protein ParB"/>
    <property type="match status" value="1"/>
</dbReference>
<dbReference type="FunFam" id="1.10.10.2830:FF:000001">
    <property type="entry name" value="Chromosome partitioning protein ParB"/>
    <property type="match status" value="1"/>
</dbReference>
<dbReference type="InterPro" id="IPR041468">
    <property type="entry name" value="HTH_ParB/Spo0J"/>
</dbReference>
<dbReference type="NCBIfam" id="TIGR00180">
    <property type="entry name" value="parB_part"/>
    <property type="match status" value="1"/>
</dbReference>
<dbReference type="Pfam" id="PF02195">
    <property type="entry name" value="ParB_N"/>
    <property type="match status" value="1"/>
</dbReference>
<comment type="similarity">
    <text evidence="1">Belongs to the ParB family.</text>
</comment>
<dbReference type="InterPro" id="IPR003115">
    <property type="entry name" value="ParB_N"/>
</dbReference>
<dbReference type="GO" id="GO:0005694">
    <property type="term" value="C:chromosome"/>
    <property type="evidence" value="ECO:0007669"/>
    <property type="project" value="TreeGrafter"/>
</dbReference>
<feature type="region of interest" description="Disordered" evidence="4">
    <location>
        <begin position="1"/>
        <end position="37"/>
    </location>
</feature>
<dbReference type="SMART" id="SM00470">
    <property type="entry name" value="ParB"/>
    <property type="match status" value="1"/>
</dbReference>
<reference evidence="6 7" key="1">
    <citation type="submission" date="2017-09" db="EMBL/GenBank/DDBJ databases">
        <title>Depth-based differentiation of microbial function through sediment-hosted aquifers and enrichment of novel symbionts in the deep terrestrial subsurface.</title>
        <authorList>
            <person name="Probst A.J."/>
            <person name="Ladd B."/>
            <person name="Jarett J.K."/>
            <person name="Geller-Mcgrath D.E."/>
            <person name="Sieber C.M."/>
            <person name="Emerson J.B."/>
            <person name="Anantharaman K."/>
            <person name="Thomas B.C."/>
            <person name="Malmstrom R."/>
            <person name="Stieglmeier M."/>
            <person name="Klingl A."/>
            <person name="Woyke T."/>
            <person name="Ryan C.M."/>
            <person name="Banfield J.F."/>
        </authorList>
    </citation>
    <scope>NUCLEOTIDE SEQUENCE [LARGE SCALE GENOMIC DNA]</scope>
    <source>
        <strain evidence="6">CG11_big_fil_rev_8_21_14_0_20_36_20</strain>
    </source>
</reference>
<gene>
    <name evidence="6" type="ORF">COV55_01770</name>
</gene>
<protein>
    <submittedName>
        <fullName evidence="6">Chromosome partitioning protein ParB</fullName>
    </submittedName>
</protein>
<evidence type="ECO:0000256" key="4">
    <source>
        <dbReference type="SAM" id="MobiDB-lite"/>
    </source>
</evidence>
<dbReference type="InterPro" id="IPR004437">
    <property type="entry name" value="ParB/RepB/Spo0J"/>
</dbReference>
<dbReference type="PANTHER" id="PTHR33375">
    <property type="entry name" value="CHROMOSOME-PARTITIONING PROTEIN PARB-RELATED"/>
    <property type="match status" value="1"/>
</dbReference>
<dbReference type="Proteomes" id="UP000230564">
    <property type="component" value="Unassembled WGS sequence"/>
</dbReference>
<evidence type="ECO:0000259" key="5">
    <source>
        <dbReference type="SMART" id="SM00470"/>
    </source>
</evidence>
<dbReference type="GO" id="GO:0007059">
    <property type="term" value="P:chromosome segregation"/>
    <property type="evidence" value="ECO:0007669"/>
    <property type="project" value="UniProtKB-KW"/>
</dbReference>
<dbReference type="Pfam" id="PF17762">
    <property type="entry name" value="HTH_ParB"/>
    <property type="match status" value="1"/>
</dbReference>
<dbReference type="CDD" id="cd16393">
    <property type="entry name" value="SPO0J_N"/>
    <property type="match status" value="1"/>
</dbReference>